<name>A0ABR0AKQ5_9CRUS</name>
<keyword evidence="2" id="KW-1185">Reference proteome</keyword>
<organism evidence="1 2">
    <name type="scientific">Daphnia magna</name>
    <dbReference type="NCBI Taxonomy" id="35525"/>
    <lineage>
        <taxon>Eukaryota</taxon>
        <taxon>Metazoa</taxon>
        <taxon>Ecdysozoa</taxon>
        <taxon>Arthropoda</taxon>
        <taxon>Crustacea</taxon>
        <taxon>Branchiopoda</taxon>
        <taxon>Diplostraca</taxon>
        <taxon>Cladocera</taxon>
        <taxon>Anomopoda</taxon>
        <taxon>Daphniidae</taxon>
        <taxon>Daphnia</taxon>
    </lineage>
</organism>
<proteinExistence type="predicted"/>
<evidence type="ECO:0000313" key="2">
    <source>
        <dbReference type="Proteomes" id="UP001234178"/>
    </source>
</evidence>
<dbReference type="EMBL" id="JAOYFB010000038">
    <property type="protein sequence ID" value="KAK4025709.1"/>
    <property type="molecule type" value="Genomic_DNA"/>
</dbReference>
<sequence length="119" mass="13275">MKSRQTTNAGLQDRNNVTPTAINGAVFNYVRLSLYKKSGNRRADIKCLRLYGVSTTAISGNRETIGTAKEKEGQSLHIDRYKSELGAWSMVLKIDKTCLYMLFIAVSCEIKWIQGHSGS</sequence>
<reference evidence="1 2" key="1">
    <citation type="journal article" date="2023" name="Nucleic Acids Res.">
        <title>The hologenome of Daphnia magna reveals possible DNA methylation and microbiome-mediated evolution of the host genome.</title>
        <authorList>
            <person name="Chaturvedi A."/>
            <person name="Li X."/>
            <person name="Dhandapani V."/>
            <person name="Marshall H."/>
            <person name="Kissane S."/>
            <person name="Cuenca-Cambronero M."/>
            <person name="Asole G."/>
            <person name="Calvet F."/>
            <person name="Ruiz-Romero M."/>
            <person name="Marangio P."/>
            <person name="Guigo R."/>
            <person name="Rago D."/>
            <person name="Mirbahai L."/>
            <person name="Eastwood N."/>
            <person name="Colbourne J.K."/>
            <person name="Zhou J."/>
            <person name="Mallon E."/>
            <person name="Orsini L."/>
        </authorList>
    </citation>
    <scope>NUCLEOTIDE SEQUENCE [LARGE SCALE GENOMIC DNA]</scope>
    <source>
        <strain evidence="1">LRV0_1</strain>
    </source>
</reference>
<comment type="caution">
    <text evidence="1">The sequence shown here is derived from an EMBL/GenBank/DDBJ whole genome shotgun (WGS) entry which is preliminary data.</text>
</comment>
<protein>
    <submittedName>
        <fullName evidence="1">Uncharacterized protein</fullName>
    </submittedName>
</protein>
<gene>
    <name evidence="1" type="ORF">OUZ56_014759</name>
</gene>
<accession>A0ABR0AKQ5</accession>
<dbReference type="Proteomes" id="UP001234178">
    <property type="component" value="Unassembled WGS sequence"/>
</dbReference>
<evidence type="ECO:0000313" key="1">
    <source>
        <dbReference type="EMBL" id="KAK4025709.1"/>
    </source>
</evidence>